<dbReference type="EMBL" id="QUSG01000008">
    <property type="protein sequence ID" value="KAA3526135.1"/>
    <property type="molecule type" value="Genomic_DNA"/>
</dbReference>
<protein>
    <submittedName>
        <fullName evidence="1">Uncharacterized protein</fullName>
    </submittedName>
</protein>
<accession>A0A7J4X2U8</accession>
<dbReference type="Proteomes" id="UP000436911">
    <property type="component" value="Unassembled WGS sequence"/>
</dbReference>
<name>A0A7J4X2U8_AGRVI</name>
<comment type="caution">
    <text evidence="1">The sequence shown here is derived from an EMBL/GenBank/DDBJ whole genome shotgun (WGS) entry which is preliminary data.</text>
</comment>
<sequence length="130" mass="13978">MSDATELANAISQLGGQNKVVKEGGVEKAVIVPYAFGGDMRMTLARNLRILKGHVDDFSVARDALINEYSDGTGKIDPDHPKFSALNTAMADLGKQEIDVDLVLLKEADFRLGDNPIPPALLSSLLTIIE</sequence>
<organism evidence="1 2">
    <name type="scientific">Agrobacterium vitis</name>
    <name type="common">Rhizobium vitis</name>
    <dbReference type="NCBI Taxonomy" id="373"/>
    <lineage>
        <taxon>Bacteria</taxon>
        <taxon>Pseudomonadati</taxon>
        <taxon>Pseudomonadota</taxon>
        <taxon>Alphaproteobacteria</taxon>
        <taxon>Hyphomicrobiales</taxon>
        <taxon>Rhizobiaceae</taxon>
        <taxon>Rhizobium/Agrobacterium group</taxon>
        <taxon>Agrobacterium</taxon>
    </lineage>
</organism>
<reference evidence="1 2" key="1">
    <citation type="submission" date="2018-08" db="EMBL/GenBank/DDBJ databases">
        <title>Genome sequencing of Agrobacterium vitis strain ICMP 10754.</title>
        <authorList>
            <person name="Visnovsky S.B."/>
            <person name="Pitman A.R."/>
        </authorList>
    </citation>
    <scope>NUCLEOTIDE SEQUENCE [LARGE SCALE GENOMIC DNA]</scope>
    <source>
        <strain evidence="1 2">ICMP 10754</strain>
    </source>
</reference>
<evidence type="ECO:0000313" key="1">
    <source>
        <dbReference type="EMBL" id="KAA3526135.1"/>
    </source>
</evidence>
<gene>
    <name evidence="1" type="ORF">DXT89_16555</name>
</gene>
<dbReference type="AlphaFoldDB" id="A0A7J4X2U8"/>
<proteinExistence type="predicted"/>
<evidence type="ECO:0000313" key="2">
    <source>
        <dbReference type="Proteomes" id="UP000436911"/>
    </source>
</evidence>